<feature type="compositionally biased region" description="Basic and acidic residues" evidence="1">
    <location>
        <begin position="153"/>
        <end position="166"/>
    </location>
</feature>
<comment type="caution">
    <text evidence="2">The sequence shown here is derived from an EMBL/GenBank/DDBJ whole genome shotgun (WGS) entry which is preliminary data.</text>
</comment>
<protein>
    <submittedName>
        <fullName evidence="2">Uncharacterized protein</fullName>
    </submittedName>
</protein>
<feature type="region of interest" description="Disordered" evidence="1">
    <location>
        <begin position="1"/>
        <end position="81"/>
    </location>
</feature>
<feature type="compositionally biased region" description="Low complexity" evidence="1">
    <location>
        <begin position="38"/>
        <end position="49"/>
    </location>
</feature>
<keyword evidence="3" id="KW-1185">Reference proteome</keyword>
<name>A0AAE0N2P1_9PEZI</name>
<dbReference type="AlphaFoldDB" id="A0AAE0N2P1"/>
<gene>
    <name evidence="2" type="ORF">B0H63DRAFT_79909</name>
</gene>
<organism evidence="2 3">
    <name type="scientific">Podospora didyma</name>
    <dbReference type="NCBI Taxonomy" id="330526"/>
    <lineage>
        <taxon>Eukaryota</taxon>
        <taxon>Fungi</taxon>
        <taxon>Dikarya</taxon>
        <taxon>Ascomycota</taxon>
        <taxon>Pezizomycotina</taxon>
        <taxon>Sordariomycetes</taxon>
        <taxon>Sordariomycetidae</taxon>
        <taxon>Sordariales</taxon>
        <taxon>Podosporaceae</taxon>
        <taxon>Podospora</taxon>
    </lineage>
</organism>
<proteinExistence type="predicted"/>
<feature type="region of interest" description="Disordered" evidence="1">
    <location>
        <begin position="152"/>
        <end position="189"/>
    </location>
</feature>
<feature type="compositionally biased region" description="Polar residues" evidence="1">
    <location>
        <begin position="21"/>
        <end position="37"/>
    </location>
</feature>
<dbReference type="EMBL" id="JAULSW010000010">
    <property type="protein sequence ID" value="KAK3368681.1"/>
    <property type="molecule type" value="Genomic_DNA"/>
</dbReference>
<evidence type="ECO:0000313" key="2">
    <source>
        <dbReference type="EMBL" id="KAK3368681.1"/>
    </source>
</evidence>
<sequence>MSAGAHSAAAGPVIFAPKQKPISTQTCQPPTPNTSNNSADAAAQEAEPAASRRRAASIRTGPRCSSATSATYSPASRPPSRTAAGVAAAAQSNICICGGSGMAGVDMGMLVVVVMTAVLDAAGGWDATTAAAEFRVKGNKMGTLLENAYFGSRRQEKERQGHKLAEAIDDADDDNKREREQPNDTRHSSWEWQKDLQNKLKIIFMNQNPLNICGVVYGGILHHF</sequence>
<evidence type="ECO:0000256" key="1">
    <source>
        <dbReference type="SAM" id="MobiDB-lite"/>
    </source>
</evidence>
<feature type="compositionally biased region" description="Basic and acidic residues" evidence="1">
    <location>
        <begin position="174"/>
        <end position="189"/>
    </location>
</feature>
<feature type="compositionally biased region" description="Low complexity" evidence="1">
    <location>
        <begin position="65"/>
        <end position="81"/>
    </location>
</feature>
<reference evidence="2" key="2">
    <citation type="submission" date="2023-06" db="EMBL/GenBank/DDBJ databases">
        <authorList>
            <consortium name="Lawrence Berkeley National Laboratory"/>
            <person name="Haridas S."/>
            <person name="Hensen N."/>
            <person name="Bonometti L."/>
            <person name="Westerberg I."/>
            <person name="Brannstrom I.O."/>
            <person name="Guillou S."/>
            <person name="Cros-Aarteil S."/>
            <person name="Calhoun S."/>
            <person name="Kuo A."/>
            <person name="Mondo S."/>
            <person name="Pangilinan J."/>
            <person name="Riley R."/>
            <person name="LaButti K."/>
            <person name="Andreopoulos B."/>
            <person name="Lipzen A."/>
            <person name="Chen C."/>
            <person name="Yanf M."/>
            <person name="Daum C."/>
            <person name="Ng V."/>
            <person name="Clum A."/>
            <person name="Steindorff A."/>
            <person name="Ohm R."/>
            <person name="Martin F."/>
            <person name="Silar P."/>
            <person name="Natvig D."/>
            <person name="Lalanne C."/>
            <person name="Gautier V."/>
            <person name="Ament-velasquez S.L."/>
            <person name="Kruys A."/>
            <person name="Hutchinson M.I."/>
            <person name="Powell A.J."/>
            <person name="Barry K."/>
            <person name="Miller A.N."/>
            <person name="Grigoriev I.V."/>
            <person name="Debuchy R."/>
            <person name="Gladieux P."/>
            <person name="Thoren M.H."/>
            <person name="Johannesson H."/>
        </authorList>
    </citation>
    <scope>NUCLEOTIDE SEQUENCE</scope>
    <source>
        <strain evidence="2">CBS 232.78</strain>
    </source>
</reference>
<accession>A0AAE0N2P1</accession>
<evidence type="ECO:0000313" key="3">
    <source>
        <dbReference type="Proteomes" id="UP001285441"/>
    </source>
</evidence>
<reference evidence="2" key="1">
    <citation type="journal article" date="2023" name="Mol. Phylogenet. Evol.">
        <title>Genome-scale phylogeny and comparative genomics of the fungal order Sordariales.</title>
        <authorList>
            <person name="Hensen N."/>
            <person name="Bonometti L."/>
            <person name="Westerberg I."/>
            <person name="Brannstrom I.O."/>
            <person name="Guillou S."/>
            <person name="Cros-Aarteil S."/>
            <person name="Calhoun S."/>
            <person name="Haridas S."/>
            <person name="Kuo A."/>
            <person name="Mondo S."/>
            <person name="Pangilinan J."/>
            <person name="Riley R."/>
            <person name="LaButti K."/>
            <person name="Andreopoulos B."/>
            <person name="Lipzen A."/>
            <person name="Chen C."/>
            <person name="Yan M."/>
            <person name="Daum C."/>
            <person name="Ng V."/>
            <person name="Clum A."/>
            <person name="Steindorff A."/>
            <person name="Ohm R.A."/>
            <person name="Martin F."/>
            <person name="Silar P."/>
            <person name="Natvig D.O."/>
            <person name="Lalanne C."/>
            <person name="Gautier V."/>
            <person name="Ament-Velasquez S.L."/>
            <person name="Kruys A."/>
            <person name="Hutchinson M.I."/>
            <person name="Powell A.J."/>
            <person name="Barry K."/>
            <person name="Miller A.N."/>
            <person name="Grigoriev I.V."/>
            <person name="Debuchy R."/>
            <person name="Gladieux P."/>
            <person name="Hiltunen Thoren M."/>
            <person name="Johannesson H."/>
        </authorList>
    </citation>
    <scope>NUCLEOTIDE SEQUENCE</scope>
    <source>
        <strain evidence="2">CBS 232.78</strain>
    </source>
</reference>
<dbReference type="Proteomes" id="UP001285441">
    <property type="component" value="Unassembled WGS sequence"/>
</dbReference>